<dbReference type="KEGG" id="pard:DN92_03645"/>
<accession>A0A6M9PIF5</accession>
<dbReference type="InterPro" id="IPR016187">
    <property type="entry name" value="CTDL_fold"/>
</dbReference>
<evidence type="ECO:0000259" key="5">
    <source>
        <dbReference type="Pfam" id="PF12867"/>
    </source>
</evidence>
<evidence type="ECO:0000259" key="4">
    <source>
        <dbReference type="Pfam" id="PF03781"/>
    </source>
</evidence>
<dbReference type="Proteomes" id="UP000501090">
    <property type="component" value="Chromosome"/>
</dbReference>
<dbReference type="PANTHER" id="PTHR43397:SF1">
    <property type="entry name" value="ERGOTHIONEINE BIOSYNTHESIS PROTEIN 1"/>
    <property type="match status" value="1"/>
</dbReference>
<sequence>MLMPEFSTEDYLLYAPYPSSSTMGHWLEETNQITRHILSNISEAEHLVPQLNILNPPLWELGHLTWFHEFWVHRDGQENKPSLLEDADYLFNSSEIAHEDRWSTSTPCLSDLLEYNHGVIEKTKQLLHNPVDTKTAYFIQLAIFHQDMHNEAFAYMWQTLGYPGPFPPFSPFVTPSILEDQVQTWIEFPKSTIKAGSDRGSGFIFDNEKWGHSQDLPAFAISSNPITNADYLAFLESETNLSETKPVSSPSHWKKDGESWFERFFQEWLPLNPASAVRHISYLDAQRFCELQKLRLPNEHELSVLMSQKQDIWQPSYLWEWTSSTFLPFPGFSADPYKDYSLPWFDGTYQVLKGGSLYTPDRLKRVAMRNFYQRDRSDHFCGFRTCLG</sequence>
<dbReference type="InterPro" id="IPR042095">
    <property type="entry name" value="SUMF_sf"/>
</dbReference>
<dbReference type="InterPro" id="IPR024775">
    <property type="entry name" value="DinB-like"/>
</dbReference>
<dbReference type="InterPro" id="IPR034660">
    <property type="entry name" value="DinB/YfiT-like"/>
</dbReference>
<feature type="domain" description="Sulfatase-modifying factor enzyme-like" evidence="4">
    <location>
        <begin position="192"/>
        <end position="303"/>
    </location>
</feature>
<dbReference type="Gene3D" id="3.90.1580.10">
    <property type="entry name" value="paralog of FGE (formylglycine-generating enzyme)"/>
    <property type="match status" value="2"/>
</dbReference>
<dbReference type="InterPro" id="IPR051128">
    <property type="entry name" value="EgtD_Methyltrsf_superfamily"/>
</dbReference>
<dbReference type="Pfam" id="PF03781">
    <property type="entry name" value="FGE-sulfatase"/>
    <property type="match status" value="2"/>
</dbReference>
<protein>
    <recommendedName>
        <fullName evidence="8">Sulfatase-modifying factor enzyme domain-containing protein</fullName>
    </recommendedName>
</protein>
<dbReference type="SUPFAM" id="SSF109854">
    <property type="entry name" value="DinB/YfiT-like putative metalloenzymes"/>
    <property type="match status" value="1"/>
</dbReference>
<dbReference type="EMBL" id="CP028940">
    <property type="protein sequence ID" value="QKM60209.1"/>
    <property type="molecule type" value="Genomic_DNA"/>
</dbReference>
<dbReference type="Pfam" id="PF12867">
    <property type="entry name" value="DinB_2"/>
    <property type="match status" value="1"/>
</dbReference>
<feature type="domain" description="DinB-like" evidence="5">
    <location>
        <begin position="27"/>
        <end position="129"/>
    </location>
</feature>
<keyword evidence="2" id="KW-0408">Iron</keyword>
<evidence type="ECO:0000256" key="2">
    <source>
        <dbReference type="ARBA" id="ARBA00023004"/>
    </source>
</evidence>
<name>A0A6M9PIF5_9BURK</name>
<keyword evidence="7" id="KW-1185">Reference proteome</keyword>
<dbReference type="InterPro" id="IPR005532">
    <property type="entry name" value="SUMF_dom"/>
</dbReference>
<keyword evidence="1" id="KW-0560">Oxidoreductase</keyword>
<evidence type="ECO:0008006" key="8">
    <source>
        <dbReference type="Google" id="ProtNLM"/>
    </source>
</evidence>
<gene>
    <name evidence="6" type="ORF">DN92_03645</name>
</gene>
<evidence type="ECO:0000313" key="7">
    <source>
        <dbReference type="Proteomes" id="UP000501090"/>
    </source>
</evidence>
<feature type="domain" description="Sulfatase-modifying factor enzyme-like" evidence="4">
    <location>
        <begin position="318"/>
        <end position="385"/>
    </location>
</feature>
<proteinExistence type="predicted"/>
<dbReference type="SUPFAM" id="SSF56436">
    <property type="entry name" value="C-type lectin-like"/>
    <property type="match status" value="1"/>
</dbReference>
<evidence type="ECO:0000313" key="6">
    <source>
        <dbReference type="EMBL" id="QKM60209.1"/>
    </source>
</evidence>
<dbReference type="AlphaFoldDB" id="A0A6M9PIF5"/>
<evidence type="ECO:0000256" key="1">
    <source>
        <dbReference type="ARBA" id="ARBA00023002"/>
    </source>
</evidence>
<evidence type="ECO:0000256" key="3">
    <source>
        <dbReference type="ARBA" id="ARBA00037882"/>
    </source>
</evidence>
<reference evidence="6 7" key="1">
    <citation type="submission" date="2018-04" db="EMBL/GenBank/DDBJ databases">
        <title>Polynucleobacter sp. UK-Long2-W17 genome.</title>
        <authorList>
            <person name="Hahn M.W."/>
        </authorList>
    </citation>
    <scope>NUCLEOTIDE SEQUENCE [LARGE SCALE GENOMIC DNA]</scope>
    <source>
        <strain evidence="6 7">UK-Long2-W17</strain>
    </source>
</reference>
<comment type="pathway">
    <text evidence="3">Amino-acid biosynthesis; ergothioneine biosynthesis.</text>
</comment>
<dbReference type="PANTHER" id="PTHR43397">
    <property type="entry name" value="ERGOTHIONEINE BIOSYNTHESIS PROTEIN 1"/>
    <property type="match status" value="1"/>
</dbReference>
<organism evidence="6 7">
    <name type="scientific">Polynucleobacter arcticus</name>
    <dbReference type="NCBI Taxonomy" id="1743165"/>
    <lineage>
        <taxon>Bacteria</taxon>
        <taxon>Pseudomonadati</taxon>
        <taxon>Pseudomonadota</taxon>
        <taxon>Betaproteobacteria</taxon>
        <taxon>Burkholderiales</taxon>
        <taxon>Burkholderiaceae</taxon>
        <taxon>Polynucleobacter</taxon>
    </lineage>
</organism>